<evidence type="ECO:0000256" key="10">
    <source>
        <dbReference type="ARBA" id="ARBA00022989"/>
    </source>
</evidence>
<comment type="similarity">
    <text evidence="2">Belongs to the peptidase S9B family.</text>
</comment>
<keyword evidence="8" id="KW-0720">Serine protease</keyword>
<dbReference type="InterPro" id="IPR002469">
    <property type="entry name" value="Peptidase_S9B_N"/>
</dbReference>
<dbReference type="PANTHER" id="PTHR11731:SF200">
    <property type="entry name" value="DIPEPTIDYL PEPTIDASE 10, ISOFORM B"/>
    <property type="match status" value="1"/>
</dbReference>
<dbReference type="InterPro" id="IPR050278">
    <property type="entry name" value="Serine_Prot_S9B/DPPIV"/>
</dbReference>
<keyword evidence="3" id="KW-0031">Aminopeptidase</keyword>
<evidence type="ECO:0000256" key="5">
    <source>
        <dbReference type="ARBA" id="ARBA00022670"/>
    </source>
</evidence>
<evidence type="ECO:0008006" key="18">
    <source>
        <dbReference type="Google" id="ProtNLM"/>
    </source>
</evidence>
<dbReference type="GO" id="GO:0006508">
    <property type="term" value="P:proteolysis"/>
    <property type="evidence" value="ECO:0007669"/>
    <property type="project" value="UniProtKB-KW"/>
</dbReference>
<evidence type="ECO:0000313" key="16">
    <source>
        <dbReference type="EMBL" id="PVH22912.1"/>
    </source>
</evidence>
<protein>
    <recommendedName>
        <fullName evidence="18">Dipeptidyl aminopeptidase B</fullName>
    </recommendedName>
</protein>
<dbReference type="SUPFAM" id="SSF82171">
    <property type="entry name" value="DPP6 N-terminal domain-like"/>
    <property type="match status" value="1"/>
</dbReference>
<keyword evidence="5" id="KW-0645">Protease</keyword>
<organism evidence="16 17">
    <name type="scientific">Candidozyma haemuli</name>
    <dbReference type="NCBI Taxonomy" id="45357"/>
    <lineage>
        <taxon>Eukaryota</taxon>
        <taxon>Fungi</taxon>
        <taxon>Dikarya</taxon>
        <taxon>Ascomycota</taxon>
        <taxon>Saccharomycotina</taxon>
        <taxon>Pichiomycetes</taxon>
        <taxon>Metschnikowiaceae</taxon>
        <taxon>Candidozyma</taxon>
    </lineage>
</organism>
<evidence type="ECO:0000256" key="8">
    <source>
        <dbReference type="ARBA" id="ARBA00022825"/>
    </source>
</evidence>
<keyword evidence="4" id="KW-0926">Vacuole</keyword>
<dbReference type="Gene3D" id="2.140.10.30">
    <property type="entry name" value="Dipeptidylpeptidase IV, N-terminal domain"/>
    <property type="match status" value="1"/>
</dbReference>
<evidence type="ECO:0000313" key="17">
    <source>
        <dbReference type="Proteomes" id="UP000244309"/>
    </source>
</evidence>
<evidence type="ECO:0000256" key="2">
    <source>
        <dbReference type="ARBA" id="ARBA00006150"/>
    </source>
</evidence>
<dbReference type="STRING" id="45357.A0A2V1AYK4"/>
<dbReference type="VEuPathDB" id="FungiDB:CXQ85_002637"/>
<comment type="caution">
    <text evidence="16">The sequence shown here is derived from an EMBL/GenBank/DDBJ whole genome shotgun (WGS) entry which is preliminary data.</text>
</comment>
<dbReference type="InterPro" id="IPR001375">
    <property type="entry name" value="Peptidase_S9_cat"/>
</dbReference>
<evidence type="ECO:0000259" key="15">
    <source>
        <dbReference type="Pfam" id="PF00930"/>
    </source>
</evidence>
<dbReference type="Gene3D" id="3.40.50.1820">
    <property type="entry name" value="alpha/beta hydrolase"/>
    <property type="match status" value="1"/>
</dbReference>
<evidence type="ECO:0000256" key="13">
    <source>
        <dbReference type="SAM" id="Phobius"/>
    </source>
</evidence>
<keyword evidence="6 13" id="KW-0812">Transmembrane</keyword>
<dbReference type="Proteomes" id="UP000244309">
    <property type="component" value="Unassembled WGS sequence"/>
</dbReference>
<feature type="domain" description="Dipeptidylpeptidase IV N-terminal" evidence="15">
    <location>
        <begin position="179"/>
        <end position="546"/>
    </location>
</feature>
<evidence type="ECO:0000256" key="12">
    <source>
        <dbReference type="ARBA" id="ARBA00023180"/>
    </source>
</evidence>
<dbReference type="AlphaFoldDB" id="A0A2V1AYK4"/>
<reference evidence="16 17" key="1">
    <citation type="submission" date="2017-12" db="EMBL/GenBank/DDBJ databases">
        <title>Genome Sequence of a Multidrug-Resistant Candida haemulonii Isolate from a Patient with Chronic Leg Ulcers in Israel.</title>
        <authorList>
            <person name="Chow N.A."/>
            <person name="Gade L."/>
            <person name="Batra D."/>
            <person name="Rowe L.A."/>
            <person name="Ben-Ami R."/>
            <person name="Loparev V.N."/>
            <person name="Litvintseva A.P."/>
        </authorList>
    </citation>
    <scope>NUCLEOTIDE SEQUENCE [LARGE SCALE GENOMIC DNA]</scope>
    <source>
        <strain evidence="16 17">B11899</strain>
    </source>
</reference>
<keyword evidence="12" id="KW-0325">Glycoprotein</keyword>
<dbReference type="FunFam" id="3.40.50.1820:FF:000003">
    <property type="entry name" value="Dipeptidyl peptidase 4"/>
    <property type="match status" value="1"/>
</dbReference>
<keyword evidence="9" id="KW-0735">Signal-anchor</keyword>
<dbReference type="GO" id="GO:0008239">
    <property type="term" value="F:dipeptidyl-peptidase activity"/>
    <property type="evidence" value="ECO:0007669"/>
    <property type="project" value="TreeGrafter"/>
</dbReference>
<evidence type="ECO:0000256" key="3">
    <source>
        <dbReference type="ARBA" id="ARBA00022438"/>
    </source>
</evidence>
<dbReference type="GO" id="GO:0004252">
    <property type="term" value="F:serine-type endopeptidase activity"/>
    <property type="evidence" value="ECO:0007669"/>
    <property type="project" value="InterPro"/>
</dbReference>
<dbReference type="RefSeq" id="XP_025343852.1">
    <property type="nucleotide sequence ID" value="XM_025486302.1"/>
</dbReference>
<dbReference type="Pfam" id="PF00326">
    <property type="entry name" value="Peptidase_S9"/>
    <property type="match status" value="1"/>
</dbReference>
<dbReference type="GO" id="GO:0005886">
    <property type="term" value="C:plasma membrane"/>
    <property type="evidence" value="ECO:0007669"/>
    <property type="project" value="TreeGrafter"/>
</dbReference>
<keyword evidence="17" id="KW-1185">Reference proteome</keyword>
<evidence type="ECO:0000256" key="9">
    <source>
        <dbReference type="ARBA" id="ARBA00022968"/>
    </source>
</evidence>
<dbReference type="InterPro" id="IPR029058">
    <property type="entry name" value="AB_hydrolase_fold"/>
</dbReference>
<name>A0A2V1AYK4_9ASCO</name>
<evidence type="ECO:0000259" key="14">
    <source>
        <dbReference type="Pfam" id="PF00326"/>
    </source>
</evidence>
<evidence type="ECO:0000256" key="4">
    <source>
        <dbReference type="ARBA" id="ARBA00022554"/>
    </source>
</evidence>
<evidence type="ECO:0000256" key="7">
    <source>
        <dbReference type="ARBA" id="ARBA00022801"/>
    </source>
</evidence>
<gene>
    <name evidence="16" type="ORF">CXQ85_002637</name>
</gene>
<evidence type="ECO:0000256" key="1">
    <source>
        <dbReference type="ARBA" id="ARBA00004576"/>
    </source>
</evidence>
<comment type="subcellular location">
    <subcellularLocation>
        <location evidence="1">Vacuole membrane</location>
        <topology evidence="1">Single-pass type II membrane protein</topology>
    </subcellularLocation>
</comment>
<dbReference type="InterPro" id="IPR002471">
    <property type="entry name" value="Pept_S9_AS"/>
</dbReference>
<sequence>MSSETAEKAYFISEKSPYHEEHVKQKRERNTRTLAFILSLIAAIVWGSGFLINAVDNFTTHNSASLGQTYKGSNIYDSPPLLTKEHSHSYPQDDGKTPLSLEAIREGKFRPQFKNLQWIRAPESATHDQGTYLLEDKEDEQTTYVVKSILDKDYHYVLHQGSSFEYEEETYDIDSLVASPDLTKAILKTDTKKNWRHSSFAIYWVLDVKTQSISPLFNTNDLVAVTSWAPTSDKIAFIFENNVYVKDLSSGEISQITHDGDEKTFYGKPDWVYEEEVFASDIVLWWSPQGDKIGFLKFNDTEVPDFPIPYYVQEGHEDYPELVSIKYPKPGYSNPKVDLVLYDTESKNQNVHIAKLNTSFDDKLITEVLWVSDDYLLVRTTNRASDKMEVFLVSTDDGAEGKLVRKHHAEQSWFEVTSNAIYIPRNESAGIPHDGYIDLVVHEGYNHLAYFSPPENPKGKLLTKGRWEVLENKFDFSTNEIYFQATEKSSVERHYYSLSLLDAIKSDDSVQYKNITDTSAEGWYGASFSSGARFALLSYQGPYVPYQHLVDLHTQEIVQEIESNDELAKTLDEYDIPQTERFIVNLGKDETTGGDILANAKETKPRNFNPNKKYPVLFFVYGGPGSQTVTKVFEVGFSEAIASELDAVVVTVDGRGTGFNNNDEKLGSKFKFIVRDRLGHYEPIDQIAAASIWAKKSYVDANRIAIWGWSYGGFLTLKTLETDHTDHVFSYGVSVAPVTKWRLYDSIYTERYLRTPQENPSGYESASIFNVSNFKDVNRFLVMHGSGDDNVHFQNSLSLIDDFNLAGVENFDFMVFPDSDHSIRYHNGNNVVFDRIKSWIGRAFAGEFA</sequence>
<dbReference type="Pfam" id="PF00930">
    <property type="entry name" value="DPPIV_N"/>
    <property type="match status" value="1"/>
</dbReference>
<keyword evidence="10 13" id="KW-1133">Transmembrane helix</keyword>
<evidence type="ECO:0000256" key="11">
    <source>
        <dbReference type="ARBA" id="ARBA00023136"/>
    </source>
</evidence>
<keyword evidence="11 13" id="KW-0472">Membrane</keyword>
<dbReference type="GO" id="GO:0004177">
    <property type="term" value="F:aminopeptidase activity"/>
    <property type="evidence" value="ECO:0007669"/>
    <property type="project" value="UniProtKB-KW"/>
</dbReference>
<dbReference type="GO" id="GO:0005774">
    <property type="term" value="C:vacuolar membrane"/>
    <property type="evidence" value="ECO:0007669"/>
    <property type="project" value="UniProtKB-SubCell"/>
</dbReference>
<dbReference type="OrthoDB" id="16520at2759"/>
<dbReference type="PROSITE" id="PS00708">
    <property type="entry name" value="PRO_ENDOPEP_SER"/>
    <property type="match status" value="1"/>
</dbReference>
<accession>A0A2V1AYK4</accession>
<keyword evidence="7" id="KW-0378">Hydrolase</keyword>
<feature type="domain" description="Peptidase S9 prolyl oligopeptidase catalytic" evidence="14">
    <location>
        <begin position="640"/>
        <end position="845"/>
    </location>
</feature>
<dbReference type="GeneID" id="37007968"/>
<evidence type="ECO:0000256" key="6">
    <source>
        <dbReference type="ARBA" id="ARBA00022692"/>
    </source>
</evidence>
<dbReference type="SUPFAM" id="SSF53474">
    <property type="entry name" value="alpha/beta-Hydrolases"/>
    <property type="match status" value="1"/>
</dbReference>
<dbReference type="EMBL" id="PKFO01000010">
    <property type="protein sequence ID" value="PVH22912.1"/>
    <property type="molecule type" value="Genomic_DNA"/>
</dbReference>
<dbReference type="PANTHER" id="PTHR11731">
    <property type="entry name" value="PROTEASE FAMILY S9B,C DIPEPTIDYL-PEPTIDASE IV-RELATED"/>
    <property type="match status" value="1"/>
</dbReference>
<feature type="transmembrane region" description="Helical" evidence="13">
    <location>
        <begin position="34"/>
        <end position="55"/>
    </location>
</feature>
<proteinExistence type="inferred from homology"/>